<dbReference type="SUPFAM" id="SSF81321">
    <property type="entry name" value="Family A G protein-coupled receptor-like"/>
    <property type="match status" value="1"/>
</dbReference>
<dbReference type="AlphaFoldDB" id="A0A915PCF7"/>
<keyword evidence="1" id="KW-0812">Transmembrane</keyword>
<dbReference type="PANTHER" id="PTHR22718">
    <property type="entry name" value="SERPENTINE RECEPTOR, CLASS X"/>
    <property type="match status" value="1"/>
</dbReference>
<evidence type="ECO:0000313" key="3">
    <source>
        <dbReference type="WBParaSite" id="scf7180000424052.g12140"/>
    </source>
</evidence>
<keyword evidence="1" id="KW-1133">Transmembrane helix</keyword>
<dbReference type="Proteomes" id="UP000887560">
    <property type="component" value="Unplaced"/>
</dbReference>
<accession>A0A915PCF7</accession>
<reference evidence="3" key="1">
    <citation type="submission" date="2022-11" db="UniProtKB">
        <authorList>
            <consortium name="WormBaseParasite"/>
        </authorList>
    </citation>
    <scope>IDENTIFICATION</scope>
</reference>
<sequence>MTNKEEAFPFVRIFGAFSYLILTITSLTMNILLALILLKGWKQFRKNVFYRIVWQLIFADLFAQIVQLFVAVPTTFVGQKWGYYASTYLPAAMLLAYFAIYIRVRYFVNTNLFQMSSIEKERKKREKSVLLQAFLICGFLELQDLAFIYIPKIPVEGQWSYLLTFTINWSGILLNSMSPIILFNFNKEIAEGLKKLIGDNILQRFSSVTHVHSIQQTSMQSAQH</sequence>
<feature type="transmembrane region" description="Helical" evidence="1">
    <location>
        <begin position="129"/>
        <end position="150"/>
    </location>
</feature>
<dbReference type="PANTHER" id="PTHR22718:SF11">
    <property type="entry name" value="7TM GPCR SERPENTINE RECEPTOR CLASS X (SRX) DOMAIN-CONTAINING PROTEIN"/>
    <property type="match status" value="1"/>
</dbReference>
<feature type="transmembrane region" description="Helical" evidence="1">
    <location>
        <begin position="162"/>
        <end position="185"/>
    </location>
</feature>
<keyword evidence="2" id="KW-1185">Reference proteome</keyword>
<organism evidence="2 3">
    <name type="scientific">Meloidogyne floridensis</name>
    <dbReference type="NCBI Taxonomy" id="298350"/>
    <lineage>
        <taxon>Eukaryota</taxon>
        <taxon>Metazoa</taxon>
        <taxon>Ecdysozoa</taxon>
        <taxon>Nematoda</taxon>
        <taxon>Chromadorea</taxon>
        <taxon>Rhabditida</taxon>
        <taxon>Tylenchina</taxon>
        <taxon>Tylenchomorpha</taxon>
        <taxon>Tylenchoidea</taxon>
        <taxon>Meloidogynidae</taxon>
        <taxon>Meloidogyninae</taxon>
        <taxon>Meloidogyne</taxon>
    </lineage>
</organism>
<feature type="transmembrane region" description="Helical" evidence="1">
    <location>
        <begin position="50"/>
        <end position="76"/>
    </location>
</feature>
<dbReference type="WBParaSite" id="scf7180000424052.g12140">
    <property type="protein sequence ID" value="scf7180000424052.g12140"/>
    <property type="gene ID" value="scf7180000424052.g12140"/>
</dbReference>
<evidence type="ECO:0000313" key="2">
    <source>
        <dbReference type="Proteomes" id="UP000887560"/>
    </source>
</evidence>
<evidence type="ECO:0000256" key="1">
    <source>
        <dbReference type="SAM" id="Phobius"/>
    </source>
</evidence>
<feature type="transmembrane region" description="Helical" evidence="1">
    <location>
        <begin position="16"/>
        <end position="38"/>
    </location>
</feature>
<feature type="transmembrane region" description="Helical" evidence="1">
    <location>
        <begin position="88"/>
        <end position="108"/>
    </location>
</feature>
<proteinExistence type="predicted"/>
<keyword evidence="1" id="KW-0472">Membrane</keyword>
<name>A0A915PCF7_9BILA</name>
<protein>
    <submittedName>
        <fullName evidence="3">7TM GPCR serpentine receptor class x (Srx) domain-containing protein</fullName>
    </submittedName>
</protein>